<sequence length="304" mass="32928">MRQDLVFDMETSDPDDALTLCLLATHPAVVLRAVTVTPGTRAQVGMVRHLLARAGRSDVPVGARNPESEKESLSAFHTKWLGPLAPSAPDSLAHELLAATLHQYPEATLVTGAPLQNLRLLLENHPEARLRRWVAQGGFAGDNLVAPEHRLAKFEGKRTCPTFNFNGDPKGALLALSSERVGRRELVSKNVTHGVAYDEAFHERVRPHHTKTAGLALVFEAMERYLKAKPEGKLLHDPIAACAAIDPGIVTWAEVEMVRARGEWGAEPAQGTGTFISVALDRERFFHTFVGEAPGLATGAVSPA</sequence>
<keyword evidence="2" id="KW-0326">Glycosidase</keyword>
<keyword evidence="5" id="KW-1185">Reference proteome</keyword>
<dbReference type="InterPro" id="IPR036452">
    <property type="entry name" value="Ribo_hydro-like"/>
</dbReference>
<evidence type="ECO:0000259" key="3">
    <source>
        <dbReference type="Pfam" id="PF01156"/>
    </source>
</evidence>
<evidence type="ECO:0000256" key="2">
    <source>
        <dbReference type="ARBA" id="ARBA00023295"/>
    </source>
</evidence>
<accession>A0ABX7NAT2</accession>
<dbReference type="PANTHER" id="PTHR12304:SF4">
    <property type="entry name" value="URIDINE NUCLEOSIDASE"/>
    <property type="match status" value="1"/>
</dbReference>
<organism evidence="4 5">
    <name type="scientific">Myxococcus landrumensis</name>
    <dbReference type="NCBI Taxonomy" id="2813577"/>
    <lineage>
        <taxon>Bacteria</taxon>
        <taxon>Pseudomonadati</taxon>
        <taxon>Myxococcota</taxon>
        <taxon>Myxococcia</taxon>
        <taxon>Myxococcales</taxon>
        <taxon>Cystobacterineae</taxon>
        <taxon>Myxococcaceae</taxon>
        <taxon>Myxococcus</taxon>
    </lineage>
</organism>
<dbReference type="InterPro" id="IPR023186">
    <property type="entry name" value="IUNH"/>
</dbReference>
<name>A0ABX7NAT2_9BACT</name>
<dbReference type="Proteomes" id="UP000663090">
    <property type="component" value="Chromosome"/>
</dbReference>
<dbReference type="Pfam" id="PF01156">
    <property type="entry name" value="IU_nuc_hydro"/>
    <property type="match status" value="1"/>
</dbReference>
<dbReference type="InterPro" id="IPR001910">
    <property type="entry name" value="Inosine/uridine_hydrolase_dom"/>
</dbReference>
<keyword evidence="1 4" id="KW-0378">Hydrolase</keyword>
<protein>
    <submittedName>
        <fullName evidence="4">Nucleoside hydrolase</fullName>
    </submittedName>
</protein>
<evidence type="ECO:0000313" key="4">
    <source>
        <dbReference type="EMBL" id="QSQ15504.1"/>
    </source>
</evidence>
<dbReference type="SUPFAM" id="SSF53590">
    <property type="entry name" value="Nucleoside hydrolase"/>
    <property type="match status" value="1"/>
</dbReference>
<dbReference type="PANTHER" id="PTHR12304">
    <property type="entry name" value="INOSINE-URIDINE PREFERRING NUCLEOSIDE HYDROLASE"/>
    <property type="match status" value="1"/>
</dbReference>
<dbReference type="Gene3D" id="3.90.245.10">
    <property type="entry name" value="Ribonucleoside hydrolase-like"/>
    <property type="match status" value="1"/>
</dbReference>
<evidence type="ECO:0000256" key="1">
    <source>
        <dbReference type="ARBA" id="ARBA00022801"/>
    </source>
</evidence>
<evidence type="ECO:0000313" key="5">
    <source>
        <dbReference type="Proteomes" id="UP000663090"/>
    </source>
</evidence>
<dbReference type="RefSeq" id="WP_206717207.1">
    <property type="nucleotide sequence ID" value="NZ_CP071091.1"/>
</dbReference>
<dbReference type="GO" id="GO:0016787">
    <property type="term" value="F:hydrolase activity"/>
    <property type="evidence" value="ECO:0007669"/>
    <property type="project" value="UniProtKB-KW"/>
</dbReference>
<dbReference type="EMBL" id="CP071091">
    <property type="protein sequence ID" value="QSQ15504.1"/>
    <property type="molecule type" value="Genomic_DNA"/>
</dbReference>
<reference evidence="4 5" key="1">
    <citation type="submission" date="2021-02" db="EMBL/GenBank/DDBJ databases">
        <title>De Novo genome assembly of isolated myxobacteria.</title>
        <authorList>
            <person name="Stevens D.C."/>
        </authorList>
    </citation>
    <scope>NUCLEOTIDE SEQUENCE [LARGE SCALE GENOMIC DNA]</scope>
    <source>
        <strain evidence="4 5">SCHIC003</strain>
    </source>
</reference>
<proteinExistence type="predicted"/>
<feature type="domain" description="Inosine/uridine-preferring nucleoside hydrolase" evidence="3">
    <location>
        <begin position="7"/>
        <end position="286"/>
    </location>
</feature>
<gene>
    <name evidence="4" type="ORF">JY572_05370</name>
</gene>